<evidence type="ECO:0000313" key="1">
    <source>
        <dbReference type="EMBL" id="PVU97748.1"/>
    </source>
</evidence>
<evidence type="ECO:0000313" key="2">
    <source>
        <dbReference type="Proteomes" id="UP000245383"/>
    </source>
</evidence>
<name>A0A2T9YZI1_9FUNG</name>
<dbReference type="Proteomes" id="UP000245383">
    <property type="component" value="Unassembled WGS sequence"/>
</dbReference>
<protein>
    <submittedName>
        <fullName evidence="1">Uncharacterized protein</fullName>
    </submittedName>
</protein>
<dbReference type="EMBL" id="MBFR01000008">
    <property type="protein sequence ID" value="PVU97748.1"/>
    <property type="molecule type" value="Genomic_DNA"/>
</dbReference>
<comment type="caution">
    <text evidence="1">The sequence shown here is derived from an EMBL/GenBank/DDBJ whole genome shotgun (WGS) entry which is preliminary data.</text>
</comment>
<organism evidence="1 2">
    <name type="scientific">Smittium simulii</name>
    <dbReference type="NCBI Taxonomy" id="133385"/>
    <lineage>
        <taxon>Eukaryota</taxon>
        <taxon>Fungi</taxon>
        <taxon>Fungi incertae sedis</taxon>
        <taxon>Zoopagomycota</taxon>
        <taxon>Kickxellomycotina</taxon>
        <taxon>Harpellomycetes</taxon>
        <taxon>Harpellales</taxon>
        <taxon>Legeriomycetaceae</taxon>
        <taxon>Smittium</taxon>
    </lineage>
</organism>
<proteinExistence type="predicted"/>
<gene>
    <name evidence="1" type="ORF">BB561_000392</name>
</gene>
<keyword evidence="2" id="KW-1185">Reference proteome</keyword>
<reference evidence="1 2" key="1">
    <citation type="journal article" date="2018" name="MBio">
        <title>Comparative Genomics Reveals the Core Gene Toolbox for the Fungus-Insect Symbiosis.</title>
        <authorList>
            <person name="Wang Y."/>
            <person name="Stata M."/>
            <person name="Wang W."/>
            <person name="Stajich J.E."/>
            <person name="White M.M."/>
            <person name="Moncalvo J.M."/>
        </authorList>
    </citation>
    <scope>NUCLEOTIDE SEQUENCE [LARGE SCALE GENOMIC DNA]</scope>
    <source>
        <strain evidence="1 2">SWE-8-4</strain>
    </source>
</reference>
<sequence length="130" mass="14808">MDAEKTPNRTQLITAAICNQRNGLTNKHANIFTAKVWNSIQLLIQQLNHIADIRDELAFCKNLSPRASTLTINLELLPSLPPYSLLSVHYFNTYLNKMNKQDSVPDYINMADTQHERMCTCELCTGGKKR</sequence>
<accession>A0A2T9YZI1</accession>
<dbReference type="AlphaFoldDB" id="A0A2T9YZI1"/>